<sequence length="330" mass="35141">MAMLLWALVAVCVLWVTLSCLPAGWDGRVPVLPYLIALQPFLWIPMAVVCVAALCLGEMPAATGALVAAVLAVARRPLTNHTQRVSARESLERAEHATAQLTVMTLNCRYGRADARAIVRAVRERGITVLALEELDDALVAALEREGLRELLPHRCLGEGKESDNGGFNGIWTKDEPVATAADVASIPAADVPAAVLRAGGATVLLAAAHTKSPMRGPCDWSDGIRGLARLIVHTTPAAAADAAFDAVVVMGDLNADIDHPSFRTLLKAGFRDAGLAAASRRQPTFPRWLPWPRIVLDHVLFTDRLAVTRTAAFVVEGTDHLALTATLAV</sequence>
<dbReference type="RefSeq" id="WP_204469578.1">
    <property type="nucleotide sequence ID" value="NZ_JACLYU010000020.1"/>
</dbReference>
<comment type="caution">
    <text evidence="3">The sequence shown here is derived from an EMBL/GenBank/DDBJ whole genome shotgun (WGS) entry which is preliminary data.</text>
</comment>
<feature type="domain" description="Endonuclease/exonuclease/phosphatase" evidence="2">
    <location>
        <begin position="104"/>
        <end position="321"/>
    </location>
</feature>
<dbReference type="EMBL" id="JACLYU010000020">
    <property type="protein sequence ID" value="MBM6700238.1"/>
    <property type="molecule type" value="Genomic_DNA"/>
</dbReference>
<keyword evidence="3" id="KW-0540">Nuclease</keyword>
<keyword evidence="1" id="KW-1133">Transmembrane helix</keyword>
<gene>
    <name evidence="3" type="ORF">H7U32_08030</name>
</gene>
<reference evidence="3" key="2">
    <citation type="journal article" date="2021" name="Sci. Rep.">
        <title>The distribution of antibiotic resistance genes in chicken gut microbiota commensals.</title>
        <authorList>
            <person name="Juricova H."/>
            <person name="Matiasovicova J."/>
            <person name="Kubasova T."/>
            <person name="Cejkova D."/>
            <person name="Rychlik I."/>
        </authorList>
    </citation>
    <scope>NUCLEOTIDE SEQUENCE</scope>
    <source>
        <strain evidence="3">An836</strain>
    </source>
</reference>
<dbReference type="InterPro" id="IPR005135">
    <property type="entry name" value="Endo/exonuclease/phosphatase"/>
</dbReference>
<keyword evidence="4" id="KW-1185">Reference proteome</keyword>
<feature type="transmembrane region" description="Helical" evidence="1">
    <location>
        <begin position="44"/>
        <end position="74"/>
    </location>
</feature>
<protein>
    <submittedName>
        <fullName evidence="3">Endonuclease/exonuclease/phosphatase family protein</fullName>
    </submittedName>
</protein>
<keyword evidence="3" id="KW-0378">Hydrolase</keyword>
<evidence type="ECO:0000313" key="4">
    <source>
        <dbReference type="Proteomes" id="UP000718821"/>
    </source>
</evidence>
<dbReference type="Proteomes" id="UP000718821">
    <property type="component" value="Unassembled WGS sequence"/>
</dbReference>
<dbReference type="InterPro" id="IPR036691">
    <property type="entry name" value="Endo/exonu/phosph_ase_sf"/>
</dbReference>
<dbReference type="Gene3D" id="3.60.10.10">
    <property type="entry name" value="Endonuclease/exonuclease/phosphatase"/>
    <property type="match status" value="1"/>
</dbReference>
<dbReference type="SUPFAM" id="SSF56219">
    <property type="entry name" value="DNase I-like"/>
    <property type="match status" value="1"/>
</dbReference>
<dbReference type="AlphaFoldDB" id="A0A938X051"/>
<evidence type="ECO:0000313" key="3">
    <source>
        <dbReference type="EMBL" id="MBM6700238.1"/>
    </source>
</evidence>
<evidence type="ECO:0000259" key="2">
    <source>
        <dbReference type="Pfam" id="PF03372"/>
    </source>
</evidence>
<organism evidence="3 4">
    <name type="scientific">Bifidobacterium pullorum subsp. saeculare</name>
    <dbReference type="NCBI Taxonomy" id="78257"/>
    <lineage>
        <taxon>Bacteria</taxon>
        <taxon>Bacillati</taxon>
        <taxon>Actinomycetota</taxon>
        <taxon>Actinomycetes</taxon>
        <taxon>Bifidobacteriales</taxon>
        <taxon>Bifidobacteriaceae</taxon>
        <taxon>Bifidobacterium</taxon>
    </lineage>
</organism>
<keyword evidence="3" id="KW-0255">Endonuclease</keyword>
<dbReference type="GO" id="GO:0004519">
    <property type="term" value="F:endonuclease activity"/>
    <property type="evidence" value="ECO:0007669"/>
    <property type="project" value="UniProtKB-KW"/>
</dbReference>
<keyword evidence="1" id="KW-0472">Membrane</keyword>
<reference evidence="3" key="1">
    <citation type="submission" date="2020-08" db="EMBL/GenBank/DDBJ databases">
        <authorList>
            <person name="Cejkova D."/>
            <person name="Kubasova T."/>
            <person name="Jahodarova E."/>
            <person name="Rychlik I."/>
        </authorList>
    </citation>
    <scope>NUCLEOTIDE SEQUENCE</scope>
    <source>
        <strain evidence="3">An836</strain>
    </source>
</reference>
<name>A0A938X051_9BIFI</name>
<accession>A0A938X051</accession>
<dbReference type="Pfam" id="PF03372">
    <property type="entry name" value="Exo_endo_phos"/>
    <property type="match status" value="1"/>
</dbReference>
<keyword evidence="1" id="KW-0812">Transmembrane</keyword>
<proteinExistence type="predicted"/>
<evidence type="ECO:0000256" key="1">
    <source>
        <dbReference type="SAM" id="Phobius"/>
    </source>
</evidence>